<keyword evidence="5" id="KW-0732">Signal</keyword>
<evidence type="ECO:0000256" key="2">
    <source>
        <dbReference type="ARBA" id="ARBA00010352"/>
    </source>
</evidence>
<dbReference type="GO" id="GO:0005576">
    <property type="term" value="C:extracellular region"/>
    <property type="evidence" value="ECO:0007669"/>
    <property type="project" value="UniProtKB-SubCell"/>
</dbReference>
<evidence type="ECO:0000256" key="4">
    <source>
        <dbReference type="ARBA" id="ARBA00023157"/>
    </source>
</evidence>
<feature type="signal peptide" evidence="5">
    <location>
        <begin position="1"/>
        <end position="19"/>
    </location>
</feature>
<dbReference type="PANTHER" id="PTHR10500:SF7">
    <property type="entry name" value="BETA-MICROSEMINOPROTEIN"/>
    <property type="match status" value="1"/>
</dbReference>
<name>A0A6I9XQJ9_9SAUR</name>
<dbReference type="Gene3D" id="2.60.40.1900">
    <property type="entry name" value="Beta-microseminoprotein (PSP94) domain"/>
    <property type="match status" value="1"/>
</dbReference>
<evidence type="ECO:0000256" key="1">
    <source>
        <dbReference type="ARBA" id="ARBA00004613"/>
    </source>
</evidence>
<dbReference type="Proteomes" id="UP000504617">
    <property type="component" value="Unplaced"/>
</dbReference>
<evidence type="ECO:0000313" key="7">
    <source>
        <dbReference type="RefSeq" id="XP_013916327.1"/>
    </source>
</evidence>
<evidence type="ECO:0000313" key="6">
    <source>
        <dbReference type="Proteomes" id="UP000504617"/>
    </source>
</evidence>
<comment type="subcellular location">
    <subcellularLocation>
        <location evidence="1">Secreted</location>
    </subcellularLocation>
</comment>
<reference evidence="7" key="1">
    <citation type="submission" date="2025-08" db="UniProtKB">
        <authorList>
            <consortium name="RefSeq"/>
        </authorList>
    </citation>
    <scope>IDENTIFICATION</scope>
    <source>
        <tissue evidence="7">Skeletal muscle</tissue>
    </source>
</reference>
<comment type="similarity">
    <text evidence="2">Belongs to the beta-microseminoprotein family.</text>
</comment>
<accession>A0A6I9XQJ9</accession>
<feature type="chain" id="PRO_5026813229" evidence="5">
    <location>
        <begin position="20"/>
        <end position="116"/>
    </location>
</feature>
<dbReference type="RefSeq" id="XP_013916327.1">
    <property type="nucleotide sequence ID" value="XM_014060852.1"/>
</dbReference>
<dbReference type="OrthoDB" id="6076852at2759"/>
<keyword evidence="6" id="KW-1185">Reference proteome</keyword>
<dbReference type="Pfam" id="PF05825">
    <property type="entry name" value="PSP94"/>
    <property type="match status" value="1"/>
</dbReference>
<evidence type="ECO:0000256" key="3">
    <source>
        <dbReference type="ARBA" id="ARBA00022525"/>
    </source>
</evidence>
<evidence type="ECO:0000256" key="5">
    <source>
        <dbReference type="SAM" id="SignalP"/>
    </source>
</evidence>
<proteinExistence type="inferred from homology"/>
<dbReference type="GeneID" id="106544555"/>
<organism evidence="6 7">
    <name type="scientific">Thamnophis sirtalis</name>
    <dbReference type="NCBI Taxonomy" id="35019"/>
    <lineage>
        <taxon>Eukaryota</taxon>
        <taxon>Metazoa</taxon>
        <taxon>Chordata</taxon>
        <taxon>Craniata</taxon>
        <taxon>Vertebrata</taxon>
        <taxon>Euteleostomi</taxon>
        <taxon>Lepidosauria</taxon>
        <taxon>Squamata</taxon>
        <taxon>Bifurcata</taxon>
        <taxon>Unidentata</taxon>
        <taxon>Episquamata</taxon>
        <taxon>Toxicofera</taxon>
        <taxon>Serpentes</taxon>
        <taxon>Colubroidea</taxon>
        <taxon>Colubridae</taxon>
        <taxon>Natricinae</taxon>
        <taxon>Thamnophis</taxon>
    </lineage>
</organism>
<sequence>MRVFFSLIVLCFMLATCEGACFMVIFKPQLINGKVVWPTKCVDKYDRKEHPIGSRWNTDECMRCECLKEPQGSSLMSCCHRYGGIVIVEGCKTVVNPVTCKHEFYRHDDPSKRCDV</sequence>
<keyword evidence="3" id="KW-0964">Secreted</keyword>
<dbReference type="KEGG" id="tsr:106544555"/>
<keyword evidence="4" id="KW-1015">Disulfide bond</keyword>
<protein>
    <submittedName>
        <fullName evidence="7">Small serum protein 5-like</fullName>
    </submittedName>
</protein>
<dbReference type="AlphaFoldDB" id="A0A6I9XQJ9"/>
<dbReference type="PANTHER" id="PTHR10500">
    <property type="entry name" value="BETA-MICROSEMINOPROTEIN"/>
    <property type="match status" value="1"/>
</dbReference>
<gene>
    <name evidence="7" type="primary">LOC106544555</name>
</gene>
<dbReference type="InterPro" id="IPR008735">
    <property type="entry name" value="PSP94"/>
</dbReference>